<evidence type="ECO:0000259" key="2">
    <source>
        <dbReference type="Pfam" id="PF12802"/>
    </source>
</evidence>
<gene>
    <name evidence="3" type="ORF">DY240_30975</name>
</gene>
<dbReference type="AlphaFoldDB" id="A0A418KG10"/>
<evidence type="ECO:0000256" key="1">
    <source>
        <dbReference type="SAM" id="MobiDB-lite"/>
    </source>
</evidence>
<dbReference type="InterPro" id="IPR036388">
    <property type="entry name" value="WH-like_DNA-bd_sf"/>
</dbReference>
<sequence length="172" mass="18696">MTAAEPAPDVLVPPREDWPEPPPETPAGRALTEVALTTFRLNARLMEAAQDMAAAGGITAAWWQVLGGVLDQPRTHADIGRLMGMSRQGVRRVADLLVEQGLAEYRDNPAHRRAKLLACTEAGYWAIRRISLVQHPWAEHVGSQVSLDDLTHALATMRALVAVLEADRPAGD</sequence>
<dbReference type="Pfam" id="PF12802">
    <property type="entry name" value="MarR_2"/>
    <property type="match status" value="1"/>
</dbReference>
<dbReference type="SUPFAM" id="SSF46785">
    <property type="entry name" value="Winged helix' DNA-binding domain"/>
    <property type="match status" value="1"/>
</dbReference>
<proteinExistence type="predicted"/>
<reference evidence="3 4" key="1">
    <citation type="submission" date="2018-09" db="EMBL/GenBank/DDBJ databases">
        <title>Isolation, diversity and antifungal activity of actinobacteria from wheat.</title>
        <authorList>
            <person name="Han C."/>
        </authorList>
    </citation>
    <scope>NUCLEOTIDE SEQUENCE [LARGE SCALE GENOMIC DNA]</scope>
    <source>
        <strain evidence="3 4">NEAU-YY265</strain>
    </source>
</reference>
<feature type="region of interest" description="Disordered" evidence="1">
    <location>
        <begin position="1"/>
        <end position="28"/>
    </location>
</feature>
<organism evidence="3 4">
    <name type="scientific">Jiangella rhizosphaerae</name>
    <dbReference type="NCBI Taxonomy" id="2293569"/>
    <lineage>
        <taxon>Bacteria</taxon>
        <taxon>Bacillati</taxon>
        <taxon>Actinomycetota</taxon>
        <taxon>Actinomycetes</taxon>
        <taxon>Jiangellales</taxon>
        <taxon>Jiangellaceae</taxon>
        <taxon>Jiangella</taxon>
    </lineage>
</organism>
<name>A0A418KG10_9ACTN</name>
<dbReference type="OrthoDB" id="5511415at2"/>
<dbReference type="RefSeq" id="WP_119663499.1">
    <property type="nucleotide sequence ID" value="NZ_QUAL01000441.1"/>
</dbReference>
<dbReference type="Proteomes" id="UP000284057">
    <property type="component" value="Unassembled WGS sequence"/>
</dbReference>
<dbReference type="Gene3D" id="1.10.10.10">
    <property type="entry name" value="Winged helix-like DNA-binding domain superfamily/Winged helix DNA-binding domain"/>
    <property type="match status" value="1"/>
</dbReference>
<feature type="domain" description="HTH marR-type" evidence="2">
    <location>
        <begin position="57"/>
        <end position="114"/>
    </location>
</feature>
<dbReference type="GO" id="GO:0003700">
    <property type="term" value="F:DNA-binding transcription factor activity"/>
    <property type="evidence" value="ECO:0007669"/>
    <property type="project" value="InterPro"/>
</dbReference>
<dbReference type="EMBL" id="QUAL01000441">
    <property type="protein sequence ID" value="RIQ10816.1"/>
    <property type="molecule type" value="Genomic_DNA"/>
</dbReference>
<dbReference type="InterPro" id="IPR036390">
    <property type="entry name" value="WH_DNA-bd_sf"/>
</dbReference>
<evidence type="ECO:0000313" key="3">
    <source>
        <dbReference type="EMBL" id="RIQ10816.1"/>
    </source>
</evidence>
<comment type="caution">
    <text evidence="3">The sequence shown here is derived from an EMBL/GenBank/DDBJ whole genome shotgun (WGS) entry which is preliminary data.</text>
</comment>
<accession>A0A418KG10</accession>
<evidence type="ECO:0000313" key="4">
    <source>
        <dbReference type="Proteomes" id="UP000284057"/>
    </source>
</evidence>
<keyword evidence="4" id="KW-1185">Reference proteome</keyword>
<dbReference type="InterPro" id="IPR000835">
    <property type="entry name" value="HTH_MarR-typ"/>
</dbReference>
<protein>
    <submittedName>
        <fullName evidence="3">MarR family transcriptional regulator</fullName>
    </submittedName>
</protein>